<organism evidence="2 3">
    <name type="scientific">Psylliodes chrysocephalus</name>
    <dbReference type="NCBI Taxonomy" id="3402493"/>
    <lineage>
        <taxon>Eukaryota</taxon>
        <taxon>Metazoa</taxon>
        <taxon>Ecdysozoa</taxon>
        <taxon>Arthropoda</taxon>
        <taxon>Hexapoda</taxon>
        <taxon>Insecta</taxon>
        <taxon>Pterygota</taxon>
        <taxon>Neoptera</taxon>
        <taxon>Endopterygota</taxon>
        <taxon>Coleoptera</taxon>
        <taxon>Polyphaga</taxon>
        <taxon>Cucujiformia</taxon>
        <taxon>Chrysomeloidea</taxon>
        <taxon>Chrysomelidae</taxon>
        <taxon>Galerucinae</taxon>
        <taxon>Alticini</taxon>
        <taxon>Psylliodes</taxon>
    </lineage>
</organism>
<dbReference type="InterPro" id="IPR018163">
    <property type="entry name" value="Thr/Ala-tRNA-synth_IIc_edit"/>
</dbReference>
<dbReference type="InterPro" id="IPR050062">
    <property type="entry name" value="Pro-tRNA_synthetase"/>
</dbReference>
<dbReference type="OrthoDB" id="5870821at2759"/>
<evidence type="ECO:0000259" key="1">
    <source>
        <dbReference type="Pfam" id="PF02824"/>
    </source>
</evidence>
<dbReference type="GO" id="GO:0000166">
    <property type="term" value="F:nucleotide binding"/>
    <property type="evidence" value="ECO:0007669"/>
    <property type="project" value="InterPro"/>
</dbReference>
<proteinExistence type="predicted"/>
<dbReference type="Gene3D" id="3.10.20.30">
    <property type="match status" value="1"/>
</dbReference>
<dbReference type="SUPFAM" id="SSF55186">
    <property type="entry name" value="ThrRS/AlaRS common domain"/>
    <property type="match status" value="1"/>
</dbReference>
<accession>A0A9P0GHM6</accession>
<evidence type="ECO:0000313" key="3">
    <source>
        <dbReference type="Proteomes" id="UP001153636"/>
    </source>
</evidence>
<dbReference type="EMBL" id="OV651816">
    <property type="protein sequence ID" value="CAH1110120.1"/>
    <property type="molecule type" value="Genomic_DNA"/>
</dbReference>
<dbReference type="PANTHER" id="PTHR42753:SF9">
    <property type="entry name" value="LARGE RIBOSOMAL SUBUNIT PROTEIN ML39"/>
    <property type="match status" value="1"/>
</dbReference>
<reference evidence="2" key="1">
    <citation type="submission" date="2022-01" db="EMBL/GenBank/DDBJ databases">
        <authorList>
            <person name="King R."/>
        </authorList>
    </citation>
    <scope>NUCLEOTIDE SEQUENCE</scope>
</reference>
<feature type="domain" description="TGS" evidence="1">
    <location>
        <begin position="71"/>
        <end position="114"/>
    </location>
</feature>
<dbReference type="AlphaFoldDB" id="A0A9P0GHM6"/>
<keyword evidence="3" id="KW-1185">Reference proteome</keyword>
<dbReference type="InterPro" id="IPR004095">
    <property type="entry name" value="TGS"/>
</dbReference>
<protein>
    <recommendedName>
        <fullName evidence="1">TGS domain-containing protein</fullName>
    </recommendedName>
</protein>
<dbReference type="Pfam" id="PF02824">
    <property type="entry name" value="TGS"/>
    <property type="match status" value="1"/>
</dbReference>
<name>A0A9P0GHM6_9CUCU</name>
<dbReference type="Proteomes" id="UP001153636">
    <property type="component" value="Chromosome 4"/>
</dbReference>
<evidence type="ECO:0000313" key="2">
    <source>
        <dbReference type="EMBL" id="CAH1110120.1"/>
    </source>
</evidence>
<gene>
    <name evidence="2" type="ORF">PSYICH_LOCUS10698</name>
</gene>
<dbReference type="CDD" id="cd01667">
    <property type="entry name" value="TGS_ThrRS"/>
    <property type="match status" value="1"/>
</dbReference>
<dbReference type="Gene3D" id="3.30.980.10">
    <property type="entry name" value="Threonyl-trna Synthetase, Chain A, domain 2"/>
    <property type="match status" value="1"/>
</dbReference>
<sequence length="331" mass="37265">MNSLNTLNIRLRKPIFNYIKRCLSDDIKQQNDIFTAEQSRQKEAVGRIQKIEINYGGPVENELLVMNKNISTPYDCAKHLGDSICNKSVVALLNGETLWHMHKPLPDSCKIEFLHYHVSNPALVNKTFWRSCSFLLGAVVSEAFKDNVKLYLHSFPSPNVKSGSFVYDVQLELEDWKPTTSELKVLSIEMIKFCQQELPLECLDVSKDLAFEIFKKNPHKTNQIPDIAENNGDKVTLFRAGNHIDISKGPMVPNTNHMGRITVANVIKLNTDIAGGPIYRFQGVALPRSLILNHFAFGVLEDRAKLLNPARIPGTQVVDNEDNSFVASMTA</sequence>
<dbReference type="GO" id="GO:0005739">
    <property type="term" value="C:mitochondrion"/>
    <property type="evidence" value="ECO:0007669"/>
    <property type="project" value="TreeGrafter"/>
</dbReference>
<dbReference type="GO" id="GO:0003723">
    <property type="term" value="F:RNA binding"/>
    <property type="evidence" value="ECO:0007669"/>
    <property type="project" value="TreeGrafter"/>
</dbReference>
<dbReference type="PANTHER" id="PTHR42753">
    <property type="entry name" value="MITOCHONDRIAL RIBOSOME PROTEIN L39/PROLYL-TRNA LIGASE FAMILY MEMBER"/>
    <property type="match status" value="1"/>
</dbReference>
<dbReference type="InterPro" id="IPR012675">
    <property type="entry name" value="Beta-grasp_dom_sf"/>
</dbReference>